<name>A0AAW0PYB3_9GOBI</name>
<proteinExistence type="predicted"/>
<gene>
    <name evidence="3" type="ORF">WMY93_004890</name>
</gene>
<keyword evidence="4" id="KW-1185">Reference proteome</keyword>
<evidence type="ECO:0008006" key="5">
    <source>
        <dbReference type="Google" id="ProtNLM"/>
    </source>
</evidence>
<feature type="signal peptide" evidence="2">
    <location>
        <begin position="1"/>
        <end position="17"/>
    </location>
</feature>
<evidence type="ECO:0000313" key="4">
    <source>
        <dbReference type="Proteomes" id="UP001460270"/>
    </source>
</evidence>
<keyword evidence="2" id="KW-0732">Signal</keyword>
<reference evidence="4" key="1">
    <citation type="submission" date="2024-04" db="EMBL/GenBank/DDBJ databases">
        <title>Salinicola lusitanus LLJ914,a marine bacterium isolated from the Okinawa Trough.</title>
        <authorList>
            <person name="Li J."/>
        </authorList>
    </citation>
    <scope>NUCLEOTIDE SEQUENCE [LARGE SCALE GENOMIC DNA]</scope>
</reference>
<organism evidence="3 4">
    <name type="scientific">Mugilogobius chulae</name>
    <name type="common">yellowstripe goby</name>
    <dbReference type="NCBI Taxonomy" id="88201"/>
    <lineage>
        <taxon>Eukaryota</taxon>
        <taxon>Metazoa</taxon>
        <taxon>Chordata</taxon>
        <taxon>Craniata</taxon>
        <taxon>Vertebrata</taxon>
        <taxon>Euteleostomi</taxon>
        <taxon>Actinopterygii</taxon>
        <taxon>Neopterygii</taxon>
        <taxon>Teleostei</taxon>
        <taxon>Neoteleostei</taxon>
        <taxon>Acanthomorphata</taxon>
        <taxon>Gobiaria</taxon>
        <taxon>Gobiiformes</taxon>
        <taxon>Gobioidei</taxon>
        <taxon>Gobiidae</taxon>
        <taxon>Gobionellinae</taxon>
        <taxon>Mugilogobius</taxon>
    </lineage>
</organism>
<dbReference type="AlphaFoldDB" id="A0AAW0PYB3"/>
<accession>A0AAW0PYB3</accession>
<protein>
    <recommendedName>
        <fullName evidence="5">Secreted protein</fullName>
    </recommendedName>
</protein>
<comment type="caution">
    <text evidence="3">The sequence shown here is derived from an EMBL/GenBank/DDBJ whole genome shotgun (WGS) entry which is preliminary data.</text>
</comment>
<evidence type="ECO:0000313" key="3">
    <source>
        <dbReference type="EMBL" id="KAK7933994.1"/>
    </source>
</evidence>
<dbReference type="EMBL" id="JBBPFD010000003">
    <property type="protein sequence ID" value="KAK7933994.1"/>
    <property type="molecule type" value="Genomic_DNA"/>
</dbReference>
<evidence type="ECO:0000256" key="1">
    <source>
        <dbReference type="SAM" id="MobiDB-lite"/>
    </source>
</evidence>
<feature type="region of interest" description="Disordered" evidence="1">
    <location>
        <begin position="88"/>
        <end position="122"/>
    </location>
</feature>
<feature type="chain" id="PRO_5043721221" description="Secreted protein" evidence="2">
    <location>
        <begin position="18"/>
        <end position="149"/>
    </location>
</feature>
<sequence>MLGLYLSVSAFISSVCALLDVCVEVCVCAVTMAACTFLPRCSCLSESSPTLKGSMKGGDSEPIIFSLMVPRVQGRSYTTKRLRETSIRGDNLGTGSARAHQGHPGAAAGKCSAERGETRGPSCQRHWTRTLKANRGAKSSAVKSHCQRF</sequence>
<evidence type="ECO:0000256" key="2">
    <source>
        <dbReference type="SAM" id="SignalP"/>
    </source>
</evidence>
<dbReference type="Proteomes" id="UP001460270">
    <property type="component" value="Unassembled WGS sequence"/>
</dbReference>